<accession>A0ABQ5KVV1</accession>
<proteinExistence type="predicted"/>
<sequence>MTAQERNTFTKFSPWEKLEEDGFVFDLMPEVVRQYNLSAPSDMPRIISITPYEKRTKDIGQDEVVINLECTILKLPDISETALLTFRYNYEEKSISRIAIIPIDM</sequence>
<keyword evidence="2" id="KW-1185">Reference proteome</keyword>
<evidence type="ECO:0000313" key="2">
    <source>
        <dbReference type="Proteomes" id="UP001057375"/>
    </source>
</evidence>
<gene>
    <name evidence="1" type="ORF">ADUPG1_008887</name>
</gene>
<evidence type="ECO:0000313" key="1">
    <source>
        <dbReference type="EMBL" id="GKT35803.1"/>
    </source>
</evidence>
<dbReference type="Proteomes" id="UP001057375">
    <property type="component" value="Unassembled WGS sequence"/>
</dbReference>
<name>A0ABQ5KVV1_9EUKA</name>
<organism evidence="1 2">
    <name type="scientific">Aduncisulcus paluster</name>
    <dbReference type="NCBI Taxonomy" id="2918883"/>
    <lineage>
        <taxon>Eukaryota</taxon>
        <taxon>Metamonada</taxon>
        <taxon>Carpediemonas-like organisms</taxon>
        <taxon>Aduncisulcus</taxon>
    </lineage>
</organism>
<comment type="caution">
    <text evidence="1">The sequence shown here is derived from an EMBL/GenBank/DDBJ whole genome shotgun (WGS) entry which is preliminary data.</text>
</comment>
<dbReference type="EMBL" id="BQXS01011071">
    <property type="protein sequence ID" value="GKT35803.1"/>
    <property type="molecule type" value="Genomic_DNA"/>
</dbReference>
<reference evidence="1" key="1">
    <citation type="submission" date="2022-03" db="EMBL/GenBank/DDBJ databases">
        <title>Draft genome sequence of Aduncisulcus paluster, a free-living microaerophilic Fornicata.</title>
        <authorList>
            <person name="Yuyama I."/>
            <person name="Kume K."/>
            <person name="Tamura T."/>
            <person name="Inagaki Y."/>
            <person name="Hashimoto T."/>
        </authorList>
    </citation>
    <scope>NUCLEOTIDE SEQUENCE</scope>
    <source>
        <strain evidence="1">NY0171</strain>
    </source>
</reference>
<protein>
    <submittedName>
        <fullName evidence="1">Uncharacterized protein</fullName>
    </submittedName>
</protein>